<feature type="transmembrane region" description="Helical" evidence="1">
    <location>
        <begin position="132"/>
        <end position="149"/>
    </location>
</feature>
<evidence type="ECO:0000256" key="1">
    <source>
        <dbReference type="SAM" id="Phobius"/>
    </source>
</evidence>
<accession>A0A376DRJ5</accession>
<evidence type="ECO:0000313" key="3">
    <source>
        <dbReference type="EMBL" id="STC94262.1"/>
    </source>
</evidence>
<protein>
    <submittedName>
        <fullName evidence="3">Inner membrane protein ypdA</fullName>
    </submittedName>
</protein>
<dbReference type="GO" id="GO:0016020">
    <property type="term" value="C:membrane"/>
    <property type="evidence" value="ECO:0007669"/>
    <property type="project" value="InterPro"/>
</dbReference>
<feature type="transmembrane region" description="Helical" evidence="1">
    <location>
        <begin position="76"/>
        <end position="95"/>
    </location>
</feature>
<dbReference type="InterPro" id="IPR036890">
    <property type="entry name" value="HATPase_C_sf"/>
</dbReference>
<feature type="transmembrane region" description="Helical" evidence="1">
    <location>
        <begin position="12"/>
        <end position="30"/>
    </location>
</feature>
<name>A0A376DRJ5_CHRCU</name>
<dbReference type="GO" id="GO:0000155">
    <property type="term" value="F:phosphorelay sensor kinase activity"/>
    <property type="evidence" value="ECO:0007669"/>
    <property type="project" value="InterPro"/>
</dbReference>
<keyword evidence="1" id="KW-0812">Transmembrane</keyword>
<dbReference type="PANTHER" id="PTHR34220:SF7">
    <property type="entry name" value="SENSOR HISTIDINE KINASE YPDA"/>
    <property type="match status" value="1"/>
</dbReference>
<dbReference type="Proteomes" id="UP000255224">
    <property type="component" value="Unassembled WGS sequence"/>
</dbReference>
<proteinExistence type="predicted"/>
<keyword evidence="1" id="KW-0472">Membrane</keyword>
<evidence type="ECO:0000313" key="4">
    <source>
        <dbReference type="Proteomes" id="UP000255224"/>
    </source>
</evidence>
<dbReference type="InterPro" id="IPR010559">
    <property type="entry name" value="Sig_transdc_His_kin_internal"/>
</dbReference>
<dbReference type="PANTHER" id="PTHR34220">
    <property type="entry name" value="SENSOR HISTIDINE KINASE YPDA"/>
    <property type="match status" value="1"/>
</dbReference>
<dbReference type="Gene3D" id="3.30.565.10">
    <property type="entry name" value="Histidine kinase-like ATPase, C-terminal domain"/>
    <property type="match status" value="1"/>
</dbReference>
<dbReference type="InterPro" id="IPR050640">
    <property type="entry name" value="Bact_2-comp_sensor_kinase"/>
</dbReference>
<dbReference type="EMBL" id="UFVQ01000003">
    <property type="protein sequence ID" value="STC94262.1"/>
    <property type="molecule type" value="Genomic_DNA"/>
</dbReference>
<dbReference type="Pfam" id="PF06580">
    <property type="entry name" value="His_kinase"/>
    <property type="match status" value="1"/>
</dbReference>
<feature type="transmembrane region" description="Helical" evidence="1">
    <location>
        <begin position="42"/>
        <end position="64"/>
    </location>
</feature>
<evidence type="ECO:0000259" key="2">
    <source>
        <dbReference type="Pfam" id="PF06580"/>
    </source>
</evidence>
<dbReference type="AlphaFoldDB" id="A0A376DRJ5"/>
<sequence length="355" mass="40883">MVFITIYEVTEVYTMLRILLNILFIGFILFSSANNNDKNLPLAFIVLYNMMLFVPAWVNNFWLLPDLRKTKKIIPYLISVIAAFFISVLVTGYYLQWLYHRFNTNELTDFTSLAATSSAPGLLEKHQSYFDVFPGMIIIMFAMAMGYSLQEYLLKAKRNEQIQAQQSIAELSLLKSQISPHFLFNVLNSLYALSLKMSKETPDIILKLSDILRYSLYESQSQEISMTNEIHILNTYIDIERLRMPSHAQISFYHEEITDAVKIAPMLLLPLVENAFKHGTDSTIGTSYIDITLYCDDHNLTFKCTNSYKETTAKDFGGIGIENIQKRLTLLYPSKHLFKIEKGKSDFSVTLEIKL</sequence>
<dbReference type="RefSeq" id="WP_181876056.1">
    <property type="nucleotide sequence ID" value="NZ_UFVQ01000003.1"/>
</dbReference>
<gene>
    <name evidence="3" type="primary">ypdA_2</name>
    <name evidence="3" type="ORF">NCTC13533_01485</name>
</gene>
<feature type="domain" description="Signal transduction histidine kinase internal region" evidence="2">
    <location>
        <begin position="169"/>
        <end position="245"/>
    </location>
</feature>
<reference evidence="3 4" key="1">
    <citation type="submission" date="2018-06" db="EMBL/GenBank/DDBJ databases">
        <authorList>
            <consortium name="Pathogen Informatics"/>
            <person name="Doyle S."/>
        </authorList>
    </citation>
    <scope>NUCLEOTIDE SEQUENCE [LARGE SCALE GENOMIC DNA]</scope>
    <source>
        <strain evidence="3 4">NCTC13533</strain>
    </source>
</reference>
<organism evidence="3 4">
    <name type="scientific">Chryseobacterium carnipullorum</name>
    <dbReference type="NCBI Taxonomy" id="1124835"/>
    <lineage>
        <taxon>Bacteria</taxon>
        <taxon>Pseudomonadati</taxon>
        <taxon>Bacteroidota</taxon>
        <taxon>Flavobacteriia</taxon>
        <taxon>Flavobacteriales</taxon>
        <taxon>Weeksellaceae</taxon>
        <taxon>Chryseobacterium group</taxon>
        <taxon>Chryseobacterium</taxon>
    </lineage>
</organism>
<keyword evidence="1" id="KW-1133">Transmembrane helix</keyword>